<keyword evidence="8" id="KW-1185">Reference proteome</keyword>
<feature type="binding site" evidence="6">
    <location>
        <position position="714"/>
    </location>
    <ligand>
        <name>Zn(2+)</name>
        <dbReference type="ChEBI" id="CHEBI:29105"/>
    </ligand>
</feature>
<dbReference type="GO" id="GO:0008270">
    <property type="term" value="F:zinc ion binding"/>
    <property type="evidence" value="ECO:0007669"/>
    <property type="project" value="UniProtKB-UniRule"/>
</dbReference>
<evidence type="ECO:0000256" key="6">
    <source>
        <dbReference type="HAMAP-Rule" id="MF_01871"/>
    </source>
</evidence>
<proteinExistence type="inferred from homology"/>
<keyword evidence="3 6" id="KW-0479">Metal-binding</keyword>
<dbReference type="PANTHER" id="PTHR38344:SF1">
    <property type="entry name" value="INORGANIC CARBON TRANSPORTER SUBUNIT DABA-RELATED"/>
    <property type="match status" value="1"/>
</dbReference>
<evidence type="ECO:0000256" key="3">
    <source>
        <dbReference type="ARBA" id="ARBA00022723"/>
    </source>
</evidence>
<dbReference type="Pfam" id="PF10070">
    <property type="entry name" value="DabA"/>
    <property type="match status" value="1"/>
</dbReference>
<dbReference type="Proteomes" id="UP001302719">
    <property type="component" value="Chromosome"/>
</dbReference>
<keyword evidence="1 6" id="KW-0813">Transport</keyword>
<reference evidence="7 8" key="1">
    <citation type="submission" date="2023-01" db="EMBL/GenBank/DDBJ databases">
        <title>Cultivation and genomic characterization of new, ubiquitous marine nitrite-oxidizing bacteria from the Nitrospirales.</title>
        <authorList>
            <person name="Mueller A.J."/>
            <person name="Daebeler A."/>
            <person name="Herbold C.W."/>
            <person name="Kirkegaard R.H."/>
            <person name="Daims H."/>
        </authorList>
    </citation>
    <scope>NUCLEOTIDE SEQUENCE [LARGE SCALE GENOMIC DNA]</scope>
    <source>
        <strain evidence="7 8">VA</strain>
    </source>
</reference>
<comment type="subcellular location">
    <subcellularLocation>
        <location evidence="6">Cell membrane</location>
        <topology evidence="6">Peripheral membrane protein</topology>
    </subcellularLocation>
</comment>
<dbReference type="RefSeq" id="WP_312645973.1">
    <property type="nucleotide sequence ID" value="NZ_CP116967.1"/>
</dbReference>
<comment type="similarity">
    <text evidence="6">Belongs to the inorganic carbon transporter (TC 9.A.2) DabA family.</text>
</comment>
<feature type="binding site" evidence="6">
    <location>
        <position position="508"/>
    </location>
    <ligand>
        <name>Zn(2+)</name>
        <dbReference type="ChEBI" id="CHEBI:29105"/>
    </ligand>
</feature>
<dbReference type="GO" id="GO:0005886">
    <property type="term" value="C:plasma membrane"/>
    <property type="evidence" value="ECO:0007669"/>
    <property type="project" value="UniProtKB-SubCell"/>
</dbReference>
<organism evidence="7 8">
    <name type="scientific">Candidatus Nitrospira allomarina</name>
    <dbReference type="NCBI Taxonomy" id="3020900"/>
    <lineage>
        <taxon>Bacteria</taxon>
        <taxon>Pseudomonadati</taxon>
        <taxon>Nitrospirota</taxon>
        <taxon>Nitrospiria</taxon>
        <taxon>Nitrospirales</taxon>
        <taxon>Nitrospiraceae</taxon>
        <taxon>Nitrospira</taxon>
    </lineage>
</organism>
<dbReference type="AlphaFoldDB" id="A0AA96JTC1"/>
<evidence type="ECO:0000256" key="4">
    <source>
        <dbReference type="ARBA" id="ARBA00022833"/>
    </source>
</evidence>
<dbReference type="HAMAP" id="MF_01871">
    <property type="entry name" value="DabA"/>
    <property type="match status" value="1"/>
</dbReference>
<gene>
    <name evidence="6" type="primary">dabA</name>
    <name evidence="7" type="ORF">PP769_05720</name>
</gene>
<dbReference type="InterPro" id="IPR018752">
    <property type="entry name" value="DabA"/>
</dbReference>
<sequence>MNRLEQDRSTVTNWKWLREIVEEACQPIGPYWPMKTFAYYNPIRDLEHLPFARAIEEANQLLGAKGFLPVEEYRQFFYQGRITLPALERALGRVGPPLPSRATIRVGARTIHVQDVWRIHAAYGIEILPAVLLTWNLELEGLTTRFRSDLPEDSRSSIIDRTIRECEKCRHDPESAYLHNLWKSSLAACQLSDPVSGLPSFHAPDPSRSAHTSERKTAFVPVDLPIDRTLGDWLDSETGSVLVETINTHMIKWIGAFVDEGVAGWSMPSRNKGFYAAWKELAEGDLSGRFLGIPDLQQKFGELSEAPEEMLCKHLEDLKIPKERWQSYLSRHLAQLPGWAGFIRWRSDHTGYPAQQHYPIDPLQYLAVRLFYESGMVEGLCQREWDIEGTLPALLGYWNEQRQREQALSLPPYHVIDPNNHAVCHQAWRLFHLAQFLELTPIEVHDLSYSDMSTLLEWLDLFPQSAHGPVWLEAYEDIYREYLLRNISGHQGVAPVNHERPRAQGIFCIDARSESFRRHLEAQGSYETLGYAGFFGVPMSHMAFDSHDHLALCPILLTPNAEVTEVPRVGQNDRVEDYLSGTRWHQLSHHLFHDLKHNPFASCMLIDVLGMFFSVGLVGKTLFRGSFDAVKQWLHQWLGGTVATQIPVEASRGNEQGHARLETLALGFTLLEQVAFVEGGLRVIGLTKNFGRFVMICGHGSQSENNPYYAALDCGACGGSHGDPNARVFAAMANNPEVRKILSDRGLVIPEDTWFLPAKHNTTTDRVTMYDLVDVPATHIEDLAQLVRDLEQAGTHQALERCQRIPGAPTTVSPSDAFKHVKQRSMDWANSRPEWGLSGNAAFLIGRRALTKGLDLDGRVFLHSYDPTPDSDGSLLEKIMTAPLIVGELINLTYYFSSVDPWAYGGGSKVIHNMVAGVGVMLGSQSDLQKGLPLQSVNDGARHYHEPMRLLAIIEAPPDRIRSIIQKHALLQHVFHNQWMNLIAFDPGPKNFSRYLSDLTWEPVTMNI</sequence>
<evidence type="ECO:0000256" key="1">
    <source>
        <dbReference type="ARBA" id="ARBA00022448"/>
    </source>
</evidence>
<dbReference type="PANTHER" id="PTHR38344">
    <property type="entry name" value="UPF0753 PROTEIN AQ_863"/>
    <property type="match status" value="1"/>
</dbReference>
<comment type="cofactor">
    <cofactor evidence="6">
        <name>Zn(2+)</name>
        <dbReference type="ChEBI" id="CHEBI:29105"/>
    </cofactor>
</comment>
<feature type="binding site" evidence="6">
    <location>
        <position position="699"/>
    </location>
    <ligand>
        <name>Zn(2+)</name>
        <dbReference type="ChEBI" id="CHEBI:29105"/>
    </ligand>
</feature>
<evidence type="ECO:0000313" key="7">
    <source>
        <dbReference type="EMBL" id="WNM59263.1"/>
    </source>
</evidence>
<keyword evidence="4 6" id="KW-0862">Zinc</keyword>
<protein>
    <recommendedName>
        <fullName evidence="6">Probable inorganic carbon transporter subunit DabA</fullName>
    </recommendedName>
</protein>
<dbReference type="EMBL" id="CP116967">
    <property type="protein sequence ID" value="WNM59263.1"/>
    <property type="molecule type" value="Genomic_DNA"/>
</dbReference>
<keyword evidence="5 6" id="KW-0472">Membrane</keyword>
<evidence type="ECO:0000256" key="5">
    <source>
        <dbReference type="ARBA" id="ARBA00023136"/>
    </source>
</evidence>
<comment type="subunit">
    <text evidence="6">Forms a complex with DabB.</text>
</comment>
<evidence type="ECO:0000256" key="2">
    <source>
        <dbReference type="ARBA" id="ARBA00022475"/>
    </source>
</evidence>
<accession>A0AA96JTC1</accession>
<dbReference type="KEGG" id="nall:PP769_05720"/>
<evidence type="ECO:0000313" key="8">
    <source>
        <dbReference type="Proteomes" id="UP001302719"/>
    </source>
</evidence>
<comment type="function">
    <text evidence="6">Part of an energy-coupled inorganic carbon pump.</text>
</comment>
<feature type="binding site" evidence="6">
    <location>
        <position position="510"/>
    </location>
    <ligand>
        <name>Zn(2+)</name>
        <dbReference type="ChEBI" id="CHEBI:29105"/>
    </ligand>
</feature>
<keyword evidence="2 6" id="KW-1003">Cell membrane</keyword>
<name>A0AA96JTC1_9BACT</name>